<protein>
    <submittedName>
        <fullName evidence="1">Alpha/beta hydrolase</fullName>
    </submittedName>
</protein>
<accession>A0ABT5Y2C4</accession>
<organism evidence="1 2">
    <name type="scientific">Flagellimonas yonaguniensis</name>
    <dbReference type="NCBI Taxonomy" id="3031325"/>
    <lineage>
        <taxon>Bacteria</taxon>
        <taxon>Pseudomonadati</taxon>
        <taxon>Bacteroidota</taxon>
        <taxon>Flavobacteriia</taxon>
        <taxon>Flavobacteriales</taxon>
        <taxon>Flavobacteriaceae</taxon>
        <taxon>Flagellimonas</taxon>
    </lineage>
</organism>
<evidence type="ECO:0000313" key="1">
    <source>
        <dbReference type="EMBL" id="MDF0717603.1"/>
    </source>
</evidence>
<comment type="caution">
    <text evidence="1">The sequence shown here is derived from an EMBL/GenBank/DDBJ whole genome shotgun (WGS) entry which is preliminary data.</text>
</comment>
<dbReference type="InterPro" id="IPR029058">
    <property type="entry name" value="AB_hydrolase_fold"/>
</dbReference>
<sequence>MKPATQYTKSGRINIAYQVYGSGPVDLVYIPGWVSNIDLMWSNPELVEFLTVLGKMARVILFDKRGTGLSDRIVELSMPETNSIVIKKGW</sequence>
<proteinExistence type="predicted"/>
<gene>
    <name evidence="1" type="ORF">PY092_15675</name>
</gene>
<dbReference type="RefSeq" id="WP_275616753.1">
    <property type="nucleotide sequence ID" value="NZ_JARFVB010000013.1"/>
</dbReference>
<reference evidence="1 2" key="1">
    <citation type="submission" date="2023-03" db="EMBL/GenBank/DDBJ databases">
        <title>Muricauda XX sp. nov. and Muricauda XXX sp. nov., two novel species isolated from Okinawa Trough.</title>
        <authorList>
            <person name="Cao W."/>
            <person name="Deng X."/>
        </authorList>
    </citation>
    <scope>NUCLEOTIDE SEQUENCE [LARGE SCALE GENOMIC DNA]</scope>
    <source>
        <strain evidence="1 2">334s03</strain>
    </source>
</reference>
<dbReference type="GO" id="GO:0016787">
    <property type="term" value="F:hydrolase activity"/>
    <property type="evidence" value="ECO:0007669"/>
    <property type="project" value="UniProtKB-KW"/>
</dbReference>
<keyword evidence="1" id="KW-0378">Hydrolase</keyword>
<dbReference type="EMBL" id="JARFVB010000013">
    <property type="protein sequence ID" value="MDF0717603.1"/>
    <property type="molecule type" value="Genomic_DNA"/>
</dbReference>
<dbReference type="Proteomes" id="UP001221366">
    <property type="component" value="Unassembled WGS sequence"/>
</dbReference>
<keyword evidence="2" id="KW-1185">Reference proteome</keyword>
<evidence type="ECO:0000313" key="2">
    <source>
        <dbReference type="Proteomes" id="UP001221366"/>
    </source>
</evidence>
<dbReference type="SUPFAM" id="SSF53474">
    <property type="entry name" value="alpha/beta-Hydrolases"/>
    <property type="match status" value="1"/>
</dbReference>
<name>A0ABT5Y2C4_9FLAO</name>
<dbReference type="Gene3D" id="3.40.50.1820">
    <property type="entry name" value="alpha/beta hydrolase"/>
    <property type="match status" value="1"/>
</dbReference>